<dbReference type="AlphaFoldDB" id="A0AAV7THI9"/>
<gene>
    <name evidence="1" type="ORF">NDU88_001341</name>
</gene>
<protein>
    <submittedName>
        <fullName evidence="1">Uncharacterized protein</fullName>
    </submittedName>
</protein>
<dbReference type="Proteomes" id="UP001066276">
    <property type="component" value="Chromosome 3_2"/>
</dbReference>
<sequence length="131" mass="14829">MSAQGAVKLLTPDYLHRSVGCLGTPVWRFVLPSLTVILGDWWCSSCAVLNPRWYLQEGTIVTRLERPENLSVWLPVLIACGKVTNCTRGHRWEGTIARQADLARNYNVTLSARRCEEEVRPRQRGVAPQLK</sequence>
<accession>A0AAV7THI9</accession>
<name>A0AAV7THI9_PLEWA</name>
<dbReference type="EMBL" id="JANPWB010000006">
    <property type="protein sequence ID" value="KAJ1176058.1"/>
    <property type="molecule type" value="Genomic_DNA"/>
</dbReference>
<comment type="caution">
    <text evidence="1">The sequence shown here is derived from an EMBL/GenBank/DDBJ whole genome shotgun (WGS) entry which is preliminary data.</text>
</comment>
<proteinExistence type="predicted"/>
<keyword evidence="2" id="KW-1185">Reference proteome</keyword>
<organism evidence="1 2">
    <name type="scientific">Pleurodeles waltl</name>
    <name type="common">Iberian ribbed newt</name>
    <dbReference type="NCBI Taxonomy" id="8319"/>
    <lineage>
        <taxon>Eukaryota</taxon>
        <taxon>Metazoa</taxon>
        <taxon>Chordata</taxon>
        <taxon>Craniata</taxon>
        <taxon>Vertebrata</taxon>
        <taxon>Euteleostomi</taxon>
        <taxon>Amphibia</taxon>
        <taxon>Batrachia</taxon>
        <taxon>Caudata</taxon>
        <taxon>Salamandroidea</taxon>
        <taxon>Salamandridae</taxon>
        <taxon>Pleurodelinae</taxon>
        <taxon>Pleurodeles</taxon>
    </lineage>
</organism>
<evidence type="ECO:0000313" key="2">
    <source>
        <dbReference type="Proteomes" id="UP001066276"/>
    </source>
</evidence>
<evidence type="ECO:0000313" key="1">
    <source>
        <dbReference type="EMBL" id="KAJ1176058.1"/>
    </source>
</evidence>
<reference evidence="1" key="1">
    <citation type="journal article" date="2022" name="bioRxiv">
        <title>Sequencing and chromosome-scale assembly of the giantPleurodeles waltlgenome.</title>
        <authorList>
            <person name="Brown T."/>
            <person name="Elewa A."/>
            <person name="Iarovenko S."/>
            <person name="Subramanian E."/>
            <person name="Araus A.J."/>
            <person name="Petzold A."/>
            <person name="Susuki M."/>
            <person name="Suzuki K.-i.T."/>
            <person name="Hayashi T."/>
            <person name="Toyoda A."/>
            <person name="Oliveira C."/>
            <person name="Osipova E."/>
            <person name="Leigh N.D."/>
            <person name="Simon A."/>
            <person name="Yun M.H."/>
        </authorList>
    </citation>
    <scope>NUCLEOTIDE SEQUENCE</scope>
    <source>
        <strain evidence="1">20211129_DDA</strain>
        <tissue evidence="1">Liver</tissue>
    </source>
</reference>